<name>A0ACC1N9D4_9HYPO</name>
<accession>A0ACC1N9D4</accession>
<keyword evidence="2" id="KW-1185">Reference proteome</keyword>
<reference evidence="1" key="1">
    <citation type="submission" date="2022-08" db="EMBL/GenBank/DDBJ databases">
        <title>Genome Sequence of Lecanicillium fungicola.</title>
        <authorList>
            <person name="Buettner E."/>
        </authorList>
    </citation>
    <scope>NUCLEOTIDE SEQUENCE</scope>
    <source>
        <strain evidence="1">Babe33</strain>
    </source>
</reference>
<organism evidence="1 2">
    <name type="scientific">Zarea fungicola</name>
    <dbReference type="NCBI Taxonomy" id="93591"/>
    <lineage>
        <taxon>Eukaryota</taxon>
        <taxon>Fungi</taxon>
        <taxon>Dikarya</taxon>
        <taxon>Ascomycota</taxon>
        <taxon>Pezizomycotina</taxon>
        <taxon>Sordariomycetes</taxon>
        <taxon>Hypocreomycetidae</taxon>
        <taxon>Hypocreales</taxon>
        <taxon>Cordycipitaceae</taxon>
        <taxon>Zarea</taxon>
    </lineage>
</organism>
<proteinExistence type="predicted"/>
<evidence type="ECO:0000313" key="2">
    <source>
        <dbReference type="Proteomes" id="UP001143910"/>
    </source>
</evidence>
<evidence type="ECO:0000313" key="1">
    <source>
        <dbReference type="EMBL" id="KAJ2975580.1"/>
    </source>
</evidence>
<gene>
    <name evidence="1" type="ORF">NQ176_g5446</name>
</gene>
<dbReference type="EMBL" id="JANJQO010000690">
    <property type="protein sequence ID" value="KAJ2975580.1"/>
    <property type="molecule type" value="Genomic_DNA"/>
</dbReference>
<comment type="caution">
    <text evidence="1">The sequence shown here is derived from an EMBL/GenBank/DDBJ whole genome shotgun (WGS) entry which is preliminary data.</text>
</comment>
<protein>
    <submittedName>
        <fullName evidence="1">Uncharacterized protein</fullName>
    </submittedName>
</protein>
<dbReference type="Proteomes" id="UP001143910">
    <property type="component" value="Unassembled WGS sequence"/>
</dbReference>
<sequence>MVSMSTQTVAPTADMEILESYECGKRIDGVFQAYVKVIVLHDGAYYIGKWKDRRQLPREFSQLEDAKIIHTENRGPELRAHWLQASPDSGRWLKTPAMEDYLDSDLEARMAHEIEMCEFIRQHHHRNLAEYLGCCASQGRATGLLFKRYKATLLERVNPQRLSKEAFIASGRPLVTEYMKDWVSSLRAALHHLHHLGLVHNDITPANIMLDESDVPIIIDFDGLCRTGESLQHTKRTMGWHDETVVHAAQLNDTDAIAELETWLFGRVENLKFA</sequence>